<proteinExistence type="predicted"/>
<dbReference type="OrthoDB" id="9771212at2"/>
<dbReference type="KEGG" id="spoa:EQM13_07660"/>
<keyword evidence="3" id="KW-1185">Reference proteome</keyword>
<protein>
    <submittedName>
        <fullName evidence="1">DUF1848 family protein</fullName>
    </submittedName>
</protein>
<gene>
    <name evidence="1" type="ORF">EQM13_07660</name>
    <name evidence="2" type="ORF">EQM13_07710</name>
</gene>
<dbReference type="EMBL" id="CP035282">
    <property type="protein sequence ID" value="QAT63409.1"/>
    <property type="molecule type" value="Genomic_DNA"/>
</dbReference>
<dbReference type="AlphaFoldDB" id="A0A410QHC3"/>
<sequence length="67" mass="7533">MCKASIETLAEAIGPTARKYGIEFQSCCENYDLTAFGIHQGGCIDLSMIEKVRHQNIFIFQHIDVII</sequence>
<organism evidence="1 3">
    <name type="scientific">Acidilutibacter cellobiosedens</name>
    <dbReference type="NCBI Taxonomy" id="2507161"/>
    <lineage>
        <taxon>Bacteria</taxon>
        <taxon>Bacillati</taxon>
        <taxon>Bacillota</taxon>
        <taxon>Tissierellia</taxon>
        <taxon>Tissierellales</taxon>
        <taxon>Acidilutibacteraceae</taxon>
        <taxon>Acidilutibacter</taxon>
    </lineage>
</organism>
<reference evidence="3" key="1">
    <citation type="submission" date="2019-01" db="EMBL/GenBank/DDBJ databases">
        <title>Draft genomes of a novel of Sporanaerobacter strains.</title>
        <authorList>
            <person name="Ma S."/>
        </authorList>
    </citation>
    <scope>NUCLEOTIDE SEQUENCE [LARGE SCALE GENOMIC DNA]</scope>
    <source>
        <strain evidence="3">NJN-17</strain>
    </source>
</reference>
<evidence type="ECO:0000313" key="3">
    <source>
        <dbReference type="Proteomes" id="UP000287969"/>
    </source>
</evidence>
<name>A0A410QHC3_9FIRM</name>
<reference evidence="1" key="2">
    <citation type="submission" date="2019-01" db="EMBL/GenBank/DDBJ databases">
        <title>Draft genomes of a novel of Tissierellia strains.</title>
        <authorList>
            <person name="Ma S."/>
        </authorList>
    </citation>
    <scope>NUCLEOTIDE SEQUENCE</scope>
    <source>
        <strain evidence="1">JN-28</strain>
    </source>
</reference>
<dbReference type="EMBL" id="CP035282">
    <property type="protein sequence ID" value="QAT63407.1"/>
    <property type="molecule type" value="Genomic_DNA"/>
</dbReference>
<evidence type="ECO:0000313" key="2">
    <source>
        <dbReference type="EMBL" id="QAT63409.1"/>
    </source>
</evidence>
<dbReference type="Pfam" id="PF08902">
    <property type="entry name" value="DUF1848"/>
    <property type="match status" value="1"/>
</dbReference>
<dbReference type="Proteomes" id="UP000287969">
    <property type="component" value="Chromosome"/>
</dbReference>
<dbReference type="KEGG" id="spoa:EQM13_07710"/>
<accession>A0A410QHC3</accession>
<evidence type="ECO:0000313" key="1">
    <source>
        <dbReference type="EMBL" id="QAT63407.1"/>
    </source>
</evidence>
<dbReference type="InterPro" id="IPR014998">
    <property type="entry name" value="DUF1848"/>
</dbReference>